<comment type="caution">
    <text evidence="2">The sequence shown here is derived from an EMBL/GenBank/DDBJ whole genome shotgun (WGS) entry which is preliminary data.</text>
</comment>
<organism evidence="2 3">
    <name type="scientific">Bradyrhizobium nitroreducens</name>
    <dbReference type="NCBI Taxonomy" id="709803"/>
    <lineage>
        <taxon>Bacteria</taxon>
        <taxon>Pseudomonadati</taxon>
        <taxon>Pseudomonadota</taxon>
        <taxon>Alphaproteobacteria</taxon>
        <taxon>Hyphomicrobiales</taxon>
        <taxon>Nitrobacteraceae</taxon>
        <taxon>Bradyrhizobium</taxon>
    </lineage>
</organism>
<sequence>MDHDMSRQAATNPHQYTLTIDEAAVRYEHAGHPRTIRTIQRYCAKGHLDCLRQETSFGDKYMITPESVARHIAQIAELASTTGRDMPRPAAIDVAREDGQELRSKDPPTSPDPPRPAAADDRYLAQLESENVFLKSQITSKDTQIAALLERDHETNALINGLQRMLGPLLGAPDAGRREGPPHQTEDQGRG</sequence>
<feature type="compositionally biased region" description="Basic and acidic residues" evidence="1">
    <location>
        <begin position="175"/>
        <end position="191"/>
    </location>
</feature>
<protein>
    <submittedName>
        <fullName evidence="2">Uncharacterized protein</fullName>
    </submittedName>
</protein>
<gene>
    <name evidence="2" type="ORF">TSA1_19780</name>
</gene>
<name>A0A2M6UDP4_9BRAD</name>
<dbReference type="EMBL" id="LFJC01000003">
    <property type="protein sequence ID" value="PIT02742.1"/>
    <property type="molecule type" value="Genomic_DNA"/>
</dbReference>
<feature type="region of interest" description="Disordered" evidence="1">
    <location>
        <begin position="97"/>
        <end position="118"/>
    </location>
</feature>
<dbReference type="AlphaFoldDB" id="A0A2M6UDP4"/>
<reference evidence="2 3" key="1">
    <citation type="submission" date="2015-06" db="EMBL/GenBank/DDBJ databases">
        <title>Comparative genome analysis of nirS-carrying Bradyrhizobium sp. strains.</title>
        <authorList>
            <person name="Ishii S."/>
            <person name="Jang J."/>
            <person name="Nishizawa T."/>
            <person name="Senoo K."/>
        </authorList>
    </citation>
    <scope>NUCLEOTIDE SEQUENCE [LARGE SCALE GENOMIC DNA]</scope>
    <source>
        <strain evidence="2 3">TSA1</strain>
    </source>
</reference>
<evidence type="ECO:0000313" key="3">
    <source>
        <dbReference type="Proteomes" id="UP000228930"/>
    </source>
</evidence>
<evidence type="ECO:0000313" key="2">
    <source>
        <dbReference type="EMBL" id="PIT02742.1"/>
    </source>
</evidence>
<dbReference type="Proteomes" id="UP000228930">
    <property type="component" value="Unassembled WGS sequence"/>
</dbReference>
<evidence type="ECO:0000256" key="1">
    <source>
        <dbReference type="SAM" id="MobiDB-lite"/>
    </source>
</evidence>
<proteinExistence type="predicted"/>
<feature type="region of interest" description="Disordered" evidence="1">
    <location>
        <begin position="167"/>
        <end position="191"/>
    </location>
</feature>
<accession>A0A2M6UDP4</accession>
<keyword evidence="3" id="KW-1185">Reference proteome</keyword>
<feature type="compositionally biased region" description="Basic and acidic residues" evidence="1">
    <location>
        <begin position="97"/>
        <end position="106"/>
    </location>
</feature>